<dbReference type="PROSITE" id="PS50011">
    <property type="entry name" value="PROTEIN_KINASE_DOM"/>
    <property type="match status" value="1"/>
</dbReference>
<evidence type="ECO:0000313" key="4">
    <source>
        <dbReference type="Proteomes" id="UP001381693"/>
    </source>
</evidence>
<evidence type="ECO:0000256" key="1">
    <source>
        <dbReference type="SAM" id="MobiDB-lite"/>
    </source>
</evidence>
<gene>
    <name evidence="3" type="ORF">SK128_022063</name>
</gene>
<proteinExistence type="predicted"/>
<feature type="compositionally biased region" description="Basic and acidic residues" evidence="1">
    <location>
        <begin position="71"/>
        <end position="80"/>
    </location>
</feature>
<dbReference type="SMART" id="SM00220">
    <property type="entry name" value="S_TKc"/>
    <property type="match status" value="1"/>
</dbReference>
<feature type="domain" description="Protein kinase" evidence="2">
    <location>
        <begin position="130"/>
        <end position="410"/>
    </location>
</feature>
<dbReference type="GO" id="GO:0005524">
    <property type="term" value="F:ATP binding"/>
    <property type="evidence" value="ECO:0007669"/>
    <property type="project" value="InterPro"/>
</dbReference>
<feature type="compositionally biased region" description="Basic and acidic residues" evidence="1">
    <location>
        <begin position="101"/>
        <end position="111"/>
    </location>
</feature>
<comment type="caution">
    <text evidence="3">The sequence shown here is derived from an EMBL/GenBank/DDBJ whole genome shotgun (WGS) entry which is preliminary data.</text>
</comment>
<dbReference type="SUPFAM" id="SSF56112">
    <property type="entry name" value="Protein kinase-like (PK-like)"/>
    <property type="match status" value="1"/>
</dbReference>
<dbReference type="GO" id="GO:0004672">
    <property type="term" value="F:protein kinase activity"/>
    <property type="evidence" value="ECO:0007669"/>
    <property type="project" value="InterPro"/>
</dbReference>
<sequence>MNQIFLNMIYAIPLLLAYLCLELLWNPPKCFDLESRRLMSTLKATKLQISKYVIPDDIKPPGSNDGMFPEDVSKPEKETCSEIPTCPDHGGKNVTSSSPAEDQRSSLEKDALTSSDLKSEEETENQTSHIDVMKTIIDSSCEDNPSTSNHDGIISQSEEMNVHQVDLDEKSSILEDLTSTISNVNEIQIMKYLNGAGGAPKVLAPTTAFVFENVGNINMLQEMLDISDLDFHFNTMCKVVDRVKEIHAMGISHNNIKPESIVLERETGKLSLTEFGRACKMGESVNYEHDPSHWDLYSWMAPEFKRGEPITPAGDVYSLGYLLGLILDRCQYSTPGSFFKILVGSAMAEDPLERPSLEEFSILLRYSHKNAFTERRLRGNSGDDEKEEMRAMPTYKMIGRRPSSKHDKIF</sequence>
<accession>A0AAN8ZUE9</accession>
<evidence type="ECO:0000259" key="2">
    <source>
        <dbReference type="PROSITE" id="PS50011"/>
    </source>
</evidence>
<feature type="region of interest" description="Disordered" evidence="1">
    <location>
        <begin position="55"/>
        <end position="131"/>
    </location>
</feature>
<dbReference type="Proteomes" id="UP001381693">
    <property type="component" value="Unassembled WGS sequence"/>
</dbReference>
<keyword evidence="4" id="KW-1185">Reference proteome</keyword>
<dbReference type="EMBL" id="JAXCGZ010021633">
    <property type="protein sequence ID" value="KAK7047494.1"/>
    <property type="molecule type" value="Genomic_DNA"/>
</dbReference>
<protein>
    <recommendedName>
        <fullName evidence="2">Protein kinase domain-containing protein</fullName>
    </recommendedName>
</protein>
<organism evidence="3 4">
    <name type="scientific">Halocaridina rubra</name>
    <name type="common">Hawaiian red shrimp</name>
    <dbReference type="NCBI Taxonomy" id="373956"/>
    <lineage>
        <taxon>Eukaryota</taxon>
        <taxon>Metazoa</taxon>
        <taxon>Ecdysozoa</taxon>
        <taxon>Arthropoda</taxon>
        <taxon>Crustacea</taxon>
        <taxon>Multicrustacea</taxon>
        <taxon>Malacostraca</taxon>
        <taxon>Eumalacostraca</taxon>
        <taxon>Eucarida</taxon>
        <taxon>Decapoda</taxon>
        <taxon>Pleocyemata</taxon>
        <taxon>Caridea</taxon>
        <taxon>Atyoidea</taxon>
        <taxon>Atyidae</taxon>
        <taxon>Halocaridina</taxon>
    </lineage>
</organism>
<dbReference type="AlphaFoldDB" id="A0AAN8ZUE9"/>
<dbReference type="InterPro" id="IPR011009">
    <property type="entry name" value="Kinase-like_dom_sf"/>
</dbReference>
<evidence type="ECO:0000313" key="3">
    <source>
        <dbReference type="EMBL" id="KAK7047494.1"/>
    </source>
</evidence>
<name>A0AAN8ZUE9_HALRR</name>
<dbReference type="Pfam" id="PF00069">
    <property type="entry name" value="Pkinase"/>
    <property type="match status" value="1"/>
</dbReference>
<dbReference type="Gene3D" id="1.10.510.10">
    <property type="entry name" value="Transferase(Phosphotransferase) domain 1"/>
    <property type="match status" value="1"/>
</dbReference>
<dbReference type="InterPro" id="IPR000719">
    <property type="entry name" value="Prot_kinase_dom"/>
</dbReference>
<reference evidence="3 4" key="1">
    <citation type="submission" date="2023-11" db="EMBL/GenBank/DDBJ databases">
        <title>Halocaridina rubra genome assembly.</title>
        <authorList>
            <person name="Smith C."/>
        </authorList>
    </citation>
    <scope>NUCLEOTIDE SEQUENCE [LARGE SCALE GENOMIC DNA]</scope>
    <source>
        <strain evidence="3">EP-1</strain>
        <tissue evidence="3">Whole</tissue>
    </source>
</reference>